<evidence type="ECO:0000259" key="4">
    <source>
        <dbReference type="PROSITE" id="PS51000"/>
    </source>
</evidence>
<sequence length="307" mass="35854">MIKIERLLSILVALLNKEVVSADELAKKLEVSKRTIYRDIESLGLSGLPVITIHGRNGGVGLMPSYKMDKYLFSDEEKLKIIESLRMQHNILQEDNQVLIEKLENLKGDESFSNLSFYSPTIHRTEIEQETKEKLATLRGAISQKKKLEIKYISLNGDITSRVISPSNIVLTNGSWYLEAYCEKRKDRRMFKLTRIREHLLIDEKPIQIEGKENDLTTSYEQAELIFHRNQLGKLYDFFLEEEIEIQNNYIKVNFKYDSNRNLTPFLLMFGSTVDVINPQTLKQEYYNELNKIHKKINDDNQLSYIP</sequence>
<dbReference type="PROSITE" id="PS52050">
    <property type="entry name" value="WYL"/>
    <property type="match status" value="1"/>
</dbReference>
<feature type="domain" description="HTH deoR-type" evidence="4">
    <location>
        <begin position="3"/>
        <end position="62"/>
    </location>
</feature>
<name>A0A9X3LAE8_9BACI</name>
<dbReference type="InterPro" id="IPR036390">
    <property type="entry name" value="WH_DNA-bd_sf"/>
</dbReference>
<proteinExistence type="predicted"/>
<keyword evidence="2" id="KW-0804">Transcription</keyword>
<dbReference type="InterPro" id="IPR001034">
    <property type="entry name" value="DeoR_HTH"/>
</dbReference>
<keyword evidence="1" id="KW-0805">Transcription regulation</keyword>
<keyword evidence="3" id="KW-0175">Coiled coil</keyword>
<evidence type="ECO:0000256" key="3">
    <source>
        <dbReference type="SAM" id="Coils"/>
    </source>
</evidence>
<accession>A0A9X3LAE8</accession>
<dbReference type="Proteomes" id="UP001152172">
    <property type="component" value="Unassembled WGS sequence"/>
</dbReference>
<evidence type="ECO:0000256" key="2">
    <source>
        <dbReference type="ARBA" id="ARBA00023163"/>
    </source>
</evidence>
<reference evidence="5" key="1">
    <citation type="submission" date="2022-05" db="EMBL/GenBank/DDBJ databases">
        <authorList>
            <person name="Colautti A."/>
            <person name="Iacumin L."/>
        </authorList>
    </citation>
    <scope>NUCLEOTIDE SEQUENCE</scope>
    <source>
        <strain evidence="5">DSM 30747</strain>
    </source>
</reference>
<evidence type="ECO:0000313" key="5">
    <source>
        <dbReference type="EMBL" id="MCZ8534326.1"/>
    </source>
</evidence>
<comment type="caution">
    <text evidence="5">The sequence shown here is derived from an EMBL/GenBank/DDBJ whole genome shotgun (WGS) entry which is preliminary data.</text>
</comment>
<dbReference type="GO" id="GO:0003700">
    <property type="term" value="F:DNA-binding transcription factor activity"/>
    <property type="evidence" value="ECO:0007669"/>
    <property type="project" value="InterPro"/>
</dbReference>
<dbReference type="Gene3D" id="1.10.10.10">
    <property type="entry name" value="Winged helix-like DNA-binding domain superfamily/Winged helix DNA-binding domain"/>
    <property type="match status" value="1"/>
</dbReference>
<evidence type="ECO:0000256" key="1">
    <source>
        <dbReference type="ARBA" id="ARBA00023015"/>
    </source>
</evidence>
<protein>
    <submittedName>
        <fullName evidence="5">YafY family transcriptional regulator</fullName>
    </submittedName>
</protein>
<keyword evidence="6" id="KW-1185">Reference proteome</keyword>
<dbReference type="SUPFAM" id="SSF46785">
    <property type="entry name" value="Winged helix' DNA-binding domain"/>
    <property type="match status" value="1"/>
</dbReference>
<evidence type="ECO:0000313" key="6">
    <source>
        <dbReference type="Proteomes" id="UP001152172"/>
    </source>
</evidence>
<dbReference type="Pfam" id="PF08279">
    <property type="entry name" value="HTH_11"/>
    <property type="match status" value="1"/>
</dbReference>
<dbReference type="EMBL" id="JAMKBI010000009">
    <property type="protein sequence ID" value="MCZ8534326.1"/>
    <property type="molecule type" value="Genomic_DNA"/>
</dbReference>
<dbReference type="InterPro" id="IPR026881">
    <property type="entry name" value="WYL_dom"/>
</dbReference>
<organism evidence="5 6">
    <name type="scientific">Psychrobacillus psychrodurans</name>
    <dbReference type="NCBI Taxonomy" id="126157"/>
    <lineage>
        <taxon>Bacteria</taxon>
        <taxon>Bacillati</taxon>
        <taxon>Bacillota</taxon>
        <taxon>Bacilli</taxon>
        <taxon>Bacillales</taxon>
        <taxon>Bacillaceae</taxon>
        <taxon>Psychrobacillus</taxon>
    </lineage>
</organism>
<dbReference type="InterPro" id="IPR028349">
    <property type="entry name" value="PafC-like"/>
</dbReference>
<dbReference type="PROSITE" id="PS51000">
    <property type="entry name" value="HTH_DEOR_2"/>
    <property type="match status" value="1"/>
</dbReference>
<dbReference type="PANTHER" id="PTHR34580:SF8">
    <property type="entry name" value="WYL DOMAIN-CONTAINING PROTEIN"/>
    <property type="match status" value="1"/>
</dbReference>
<dbReference type="InterPro" id="IPR057727">
    <property type="entry name" value="WCX_dom"/>
</dbReference>
<dbReference type="RefSeq" id="WP_269922514.1">
    <property type="nucleotide sequence ID" value="NZ_JAMKBI010000009.1"/>
</dbReference>
<dbReference type="InterPro" id="IPR051534">
    <property type="entry name" value="CBASS_pafABC_assoc_protein"/>
</dbReference>
<gene>
    <name evidence="5" type="ORF">M9R61_13495</name>
</gene>
<dbReference type="AlphaFoldDB" id="A0A9X3LAE8"/>
<dbReference type="InterPro" id="IPR013196">
    <property type="entry name" value="HTH_11"/>
</dbReference>
<dbReference type="Pfam" id="PF13280">
    <property type="entry name" value="WYL"/>
    <property type="match status" value="1"/>
</dbReference>
<feature type="coiled-coil region" evidence="3">
    <location>
        <begin position="82"/>
        <end position="109"/>
    </location>
</feature>
<dbReference type="PANTHER" id="PTHR34580">
    <property type="match status" value="1"/>
</dbReference>
<dbReference type="InterPro" id="IPR036388">
    <property type="entry name" value="WH-like_DNA-bd_sf"/>
</dbReference>
<dbReference type="Pfam" id="PF25583">
    <property type="entry name" value="WCX"/>
    <property type="match status" value="1"/>
</dbReference>
<dbReference type="PIRSF" id="PIRSF016838">
    <property type="entry name" value="PafC"/>
    <property type="match status" value="1"/>
</dbReference>